<accession>A0A2P2NX41</accession>
<protein>
    <submittedName>
        <fullName evidence="1">Uncharacterized protein</fullName>
    </submittedName>
</protein>
<name>A0A2P2NX41_RHIMU</name>
<dbReference type="AlphaFoldDB" id="A0A2P2NX41"/>
<proteinExistence type="predicted"/>
<evidence type="ECO:0000313" key="1">
    <source>
        <dbReference type="EMBL" id="MBX46979.1"/>
    </source>
</evidence>
<dbReference type="EMBL" id="GGEC01066495">
    <property type="protein sequence ID" value="MBX46979.1"/>
    <property type="molecule type" value="Transcribed_RNA"/>
</dbReference>
<organism evidence="1">
    <name type="scientific">Rhizophora mucronata</name>
    <name type="common">Asiatic mangrove</name>
    <dbReference type="NCBI Taxonomy" id="61149"/>
    <lineage>
        <taxon>Eukaryota</taxon>
        <taxon>Viridiplantae</taxon>
        <taxon>Streptophyta</taxon>
        <taxon>Embryophyta</taxon>
        <taxon>Tracheophyta</taxon>
        <taxon>Spermatophyta</taxon>
        <taxon>Magnoliopsida</taxon>
        <taxon>eudicotyledons</taxon>
        <taxon>Gunneridae</taxon>
        <taxon>Pentapetalae</taxon>
        <taxon>rosids</taxon>
        <taxon>fabids</taxon>
        <taxon>Malpighiales</taxon>
        <taxon>Rhizophoraceae</taxon>
        <taxon>Rhizophora</taxon>
    </lineage>
</organism>
<reference evidence="1" key="1">
    <citation type="submission" date="2018-02" db="EMBL/GenBank/DDBJ databases">
        <title>Rhizophora mucronata_Transcriptome.</title>
        <authorList>
            <person name="Meera S.P."/>
            <person name="Sreeshan A."/>
            <person name="Augustine A."/>
        </authorList>
    </citation>
    <scope>NUCLEOTIDE SEQUENCE</scope>
    <source>
        <tissue evidence="1">Leaf</tissue>
    </source>
</reference>
<sequence>MGGLEKSQIYAAIQLLCTKKLFANFTITPKISLQHKTNRKIKIYFNPQDGTAHQRRKWFPIDKASLLQKDSFHCS</sequence>